<dbReference type="GO" id="GO:0007165">
    <property type="term" value="P:signal transduction"/>
    <property type="evidence" value="ECO:0007669"/>
    <property type="project" value="InterPro"/>
</dbReference>
<keyword evidence="7" id="KW-1185">Reference proteome</keyword>
<organism evidence="6 7">
    <name type="scientific">Lithospermum erythrorhizon</name>
    <name type="common">Purple gromwell</name>
    <name type="synonym">Lithospermum officinale var. erythrorhizon</name>
    <dbReference type="NCBI Taxonomy" id="34254"/>
    <lineage>
        <taxon>Eukaryota</taxon>
        <taxon>Viridiplantae</taxon>
        <taxon>Streptophyta</taxon>
        <taxon>Embryophyta</taxon>
        <taxon>Tracheophyta</taxon>
        <taxon>Spermatophyta</taxon>
        <taxon>Magnoliopsida</taxon>
        <taxon>eudicotyledons</taxon>
        <taxon>Gunneridae</taxon>
        <taxon>Pentapetalae</taxon>
        <taxon>asterids</taxon>
        <taxon>lamiids</taxon>
        <taxon>Boraginales</taxon>
        <taxon>Boraginaceae</taxon>
        <taxon>Boraginoideae</taxon>
        <taxon>Lithospermeae</taxon>
        <taxon>Lithospermum</taxon>
    </lineage>
</organism>
<dbReference type="InterPro" id="IPR035897">
    <property type="entry name" value="Toll_tir_struct_dom_sf"/>
</dbReference>
<proteinExistence type="predicted"/>
<accession>A0AAV3PF06</accession>
<dbReference type="SUPFAM" id="SSF52200">
    <property type="entry name" value="Toll/Interleukin receptor TIR domain"/>
    <property type="match status" value="1"/>
</dbReference>
<sequence>MAEDDKEMPSFRYFWDIFLSFRGEDTRNGFTAKLYKELSNKGVRTFLDDKGLERGAVIAPTLVAAIKDSAAAVAVISENYASSKWCLEELATILLDCKKLLFPVFYEVDPSDVRRQKGSFENGFRELEEKEKVGSEKITRWRQAMNTAGAIAGWASKNKEESYIIKSVVEKILSKLSNTPLGVAKYPVGLGPRLIELQKKLDLKDNGVRIVVLWGMGGIGKTTLANAIYNELVRHFKKRSFLSNIREASQQSHGVRSLQGKLIGDLNSGSPLTNIHDTRRGILLIKERIHDEPVLLVLDDVDDAQVVYNLAGGRDWFFNGSRIIITTRDKNVLPRTFVDEILHIEELSSSESLQLFSYHAFGRDEPIKDFLDLSKQVVSLTGGLPLALEVFGASLFHRRTMRQWHAALEKLKQIRPRELQDILEISFNSLDDQEKCIFLDLACFFVHRNLKREDAIDIFKGCGFIAETAITDLTAKSLVKVIENDVLWMHDQLREMGRQIVRSENDDAGRRSRLWKNDEAMMVLKKEMGTSSIQGITLEFDNRQLDFESAESTLANSRQRNYLTSGISLVKKICGIFVTRDQETGNRIVHTKSLQPLVHLRVLQINHVNLTGNFKLIPANLKWLQWRGCPLQVIPSNFIPGDLAVLDLSNSKILQLWDSYGKIAKKLRVVNLCDCYYLTEIPDLSGLQLEKLILKNCKSLVKIHKSIGDMNKLVYLNLQDCESLVKFADDVSGLKCLRKLVLSGCSNLAELPEDMSGLGSLRELFVDNTKLHLLPNSIFRLKSLEVFNLDGCQFLKSLPISIGNLSSLRDLSLNHSGLEEITDSIEKLTGLERLGLMCRSLKSIPSSIGSLSSLSTLYLNNSLIEKLPESIGSLSNLRHLSVGGCRSLKQLPSAISGFSSLVTLNLENSSLENVPHELGLLSSLKELNMRSCEFLRSLPDLFLNMISLTTLDLANLPITELPGSIGDLERLVELKLSNCSNIERLPKSIGRLRSLCYLSMEETSITEIPKEFGTLSSLKLLKMGKKKTSRQLPNADILTGELESKPTVIPESFSNLVLLEHLEAQSWNISGKIPDGFEKLTSLQILRLDRNNFYSLPSSLKGLSALKHLQLPNCKELKLIPPLPSTLTILKLANCTALTSLSDLSNLESLQELDITNCKKITDVPGLEHLKSLIRLYTGGCNACIPSIKRRLSKVALKNIRYVCVPGSRIPSWFIQEVPRYSIRKNLELKSVIIGLVVSLDQDVQDDFRTKVPAIIDIQAKIIRQGDPRYTTVLYLLGVPDTSEDQLYFCRFHDYNRLLLMLEDGDEIRVSKLEIPRFKGLNLKQCGLHMVFENEDDYDDNDDALFDEPQQSVSRRLANFFKSM</sequence>
<evidence type="ECO:0000259" key="5">
    <source>
        <dbReference type="PROSITE" id="PS50104"/>
    </source>
</evidence>
<dbReference type="PANTHER" id="PTHR11017:SF416">
    <property type="entry name" value="DISEASE RESISTANCE PROTEIN TAO1-LIKE ISOFORM X1"/>
    <property type="match status" value="1"/>
</dbReference>
<dbReference type="InterPro" id="IPR001611">
    <property type="entry name" value="Leu-rich_rpt"/>
</dbReference>
<dbReference type="FunFam" id="3.40.50.10140:FF:000007">
    <property type="entry name" value="Disease resistance protein (TIR-NBS-LRR class)"/>
    <property type="match status" value="1"/>
</dbReference>
<feature type="domain" description="TIR" evidence="5">
    <location>
        <begin position="13"/>
        <end position="176"/>
    </location>
</feature>
<dbReference type="EMBL" id="BAABME010001379">
    <property type="protein sequence ID" value="GAA0149286.1"/>
    <property type="molecule type" value="Genomic_DNA"/>
</dbReference>
<dbReference type="SUPFAM" id="SSF52047">
    <property type="entry name" value="RNI-like"/>
    <property type="match status" value="1"/>
</dbReference>
<dbReference type="InterPro" id="IPR027417">
    <property type="entry name" value="P-loop_NTPase"/>
</dbReference>
<dbReference type="GO" id="GO:0006952">
    <property type="term" value="P:defense response"/>
    <property type="evidence" value="ECO:0007669"/>
    <property type="project" value="UniProtKB-KW"/>
</dbReference>
<dbReference type="InterPro" id="IPR000157">
    <property type="entry name" value="TIR_dom"/>
</dbReference>
<keyword evidence="1" id="KW-0433">Leucine-rich repeat</keyword>
<dbReference type="InterPro" id="IPR003593">
    <property type="entry name" value="AAA+_ATPase"/>
</dbReference>
<evidence type="ECO:0000256" key="2">
    <source>
        <dbReference type="ARBA" id="ARBA00022737"/>
    </source>
</evidence>
<dbReference type="GO" id="GO:0043531">
    <property type="term" value="F:ADP binding"/>
    <property type="evidence" value="ECO:0007669"/>
    <property type="project" value="InterPro"/>
</dbReference>
<reference evidence="6 7" key="1">
    <citation type="submission" date="2024-01" db="EMBL/GenBank/DDBJ databases">
        <title>The complete chloroplast genome sequence of Lithospermum erythrorhizon: insights into the phylogenetic relationship among Boraginaceae species and the maternal lineages of purple gromwells.</title>
        <authorList>
            <person name="Okada T."/>
            <person name="Watanabe K."/>
        </authorList>
    </citation>
    <scope>NUCLEOTIDE SEQUENCE [LARGE SCALE GENOMIC DNA]</scope>
</reference>
<dbReference type="PROSITE" id="PS50104">
    <property type="entry name" value="TIR"/>
    <property type="match status" value="1"/>
</dbReference>
<dbReference type="InterPro" id="IPR055414">
    <property type="entry name" value="LRR_R13L4/SHOC2-like"/>
</dbReference>
<dbReference type="Pfam" id="PF00560">
    <property type="entry name" value="LRR_1"/>
    <property type="match status" value="1"/>
</dbReference>
<dbReference type="SMART" id="SM00255">
    <property type="entry name" value="TIR"/>
    <property type="match status" value="1"/>
</dbReference>
<keyword evidence="4" id="KW-0520">NAD</keyword>
<dbReference type="PANTHER" id="PTHR11017">
    <property type="entry name" value="LEUCINE-RICH REPEAT-CONTAINING PROTEIN"/>
    <property type="match status" value="1"/>
</dbReference>
<evidence type="ECO:0000256" key="3">
    <source>
        <dbReference type="ARBA" id="ARBA00022821"/>
    </source>
</evidence>
<protein>
    <recommendedName>
        <fullName evidence="5">TIR domain-containing protein</fullName>
    </recommendedName>
</protein>
<dbReference type="Gene3D" id="1.10.8.430">
    <property type="entry name" value="Helical domain of apoptotic protease-activating factors"/>
    <property type="match status" value="1"/>
</dbReference>
<dbReference type="Pfam" id="PF00931">
    <property type="entry name" value="NB-ARC"/>
    <property type="match status" value="1"/>
</dbReference>
<dbReference type="PROSITE" id="PS51450">
    <property type="entry name" value="LRR"/>
    <property type="match status" value="1"/>
</dbReference>
<dbReference type="Pfam" id="PF01582">
    <property type="entry name" value="TIR"/>
    <property type="match status" value="1"/>
</dbReference>
<dbReference type="SUPFAM" id="SSF46785">
    <property type="entry name" value="Winged helix' DNA-binding domain"/>
    <property type="match status" value="1"/>
</dbReference>
<dbReference type="Gene3D" id="3.40.50.300">
    <property type="entry name" value="P-loop containing nucleotide triphosphate hydrolases"/>
    <property type="match status" value="1"/>
</dbReference>
<dbReference type="SUPFAM" id="SSF52058">
    <property type="entry name" value="L domain-like"/>
    <property type="match status" value="2"/>
</dbReference>
<gene>
    <name evidence="6" type="ORF">LIER_08505</name>
</gene>
<dbReference type="InterPro" id="IPR003591">
    <property type="entry name" value="Leu-rich_rpt_typical-subtyp"/>
</dbReference>
<dbReference type="SUPFAM" id="SSF52540">
    <property type="entry name" value="P-loop containing nucleoside triphosphate hydrolases"/>
    <property type="match status" value="1"/>
</dbReference>
<dbReference type="InterPro" id="IPR042197">
    <property type="entry name" value="Apaf_helical"/>
</dbReference>
<evidence type="ECO:0000313" key="6">
    <source>
        <dbReference type="EMBL" id="GAA0149286.1"/>
    </source>
</evidence>
<dbReference type="InterPro" id="IPR044974">
    <property type="entry name" value="Disease_R_plants"/>
</dbReference>
<keyword evidence="3" id="KW-0611">Plant defense</keyword>
<dbReference type="Proteomes" id="UP001454036">
    <property type="component" value="Unassembled WGS sequence"/>
</dbReference>
<dbReference type="PRINTS" id="PR00364">
    <property type="entry name" value="DISEASERSIST"/>
</dbReference>
<dbReference type="Pfam" id="PF23282">
    <property type="entry name" value="WHD_ROQ1"/>
    <property type="match status" value="1"/>
</dbReference>
<dbReference type="InterPro" id="IPR058192">
    <property type="entry name" value="WHD_ROQ1-like"/>
</dbReference>
<evidence type="ECO:0000256" key="1">
    <source>
        <dbReference type="ARBA" id="ARBA00022614"/>
    </source>
</evidence>
<dbReference type="Gene3D" id="3.80.10.10">
    <property type="entry name" value="Ribonuclease Inhibitor"/>
    <property type="match status" value="5"/>
</dbReference>
<comment type="caution">
    <text evidence="6">The sequence shown here is derived from an EMBL/GenBank/DDBJ whole genome shotgun (WGS) entry which is preliminary data.</text>
</comment>
<dbReference type="Gene3D" id="3.40.50.10140">
    <property type="entry name" value="Toll/interleukin-1 receptor homology (TIR) domain"/>
    <property type="match status" value="1"/>
</dbReference>
<keyword evidence="2" id="KW-0677">Repeat</keyword>
<dbReference type="GO" id="GO:0051707">
    <property type="term" value="P:response to other organism"/>
    <property type="evidence" value="ECO:0007669"/>
    <property type="project" value="UniProtKB-ARBA"/>
</dbReference>
<name>A0AAV3PF06_LITER</name>
<dbReference type="InterPro" id="IPR032675">
    <property type="entry name" value="LRR_dom_sf"/>
</dbReference>
<dbReference type="InterPro" id="IPR002182">
    <property type="entry name" value="NB-ARC"/>
</dbReference>
<dbReference type="Pfam" id="PF23598">
    <property type="entry name" value="LRR_14"/>
    <property type="match status" value="2"/>
</dbReference>
<evidence type="ECO:0000256" key="4">
    <source>
        <dbReference type="ARBA" id="ARBA00023027"/>
    </source>
</evidence>
<dbReference type="SMART" id="SM00369">
    <property type="entry name" value="LRR_TYP"/>
    <property type="match status" value="7"/>
</dbReference>
<dbReference type="SMART" id="SM00382">
    <property type="entry name" value="AAA"/>
    <property type="match status" value="1"/>
</dbReference>
<dbReference type="InterPro" id="IPR036390">
    <property type="entry name" value="WH_DNA-bd_sf"/>
</dbReference>
<evidence type="ECO:0000313" key="7">
    <source>
        <dbReference type="Proteomes" id="UP001454036"/>
    </source>
</evidence>